<reference evidence="2" key="1">
    <citation type="submission" date="2022-06" db="EMBL/GenBank/DDBJ databases">
        <title>Genome Sequence of Candolleomyces eurysporus.</title>
        <authorList>
            <person name="Buettner E."/>
        </authorList>
    </citation>
    <scope>NUCLEOTIDE SEQUENCE</scope>
    <source>
        <strain evidence="2">VTCC 930004</strain>
    </source>
</reference>
<feature type="compositionally biased region" description="Low complexity" evidence="1">
    <location>
        <begin position="139"/>
        <end position="167"/>
    </location>
</feature>
<name>A0A9W8M958_9AGAR</name>
<feature type="compositionally biased region" description="Basic and acidic residues" evidence="1">
    <location>
        <begin position="1"/>
        <end position="29"/>
    </location>
</feature>
<gene>
    <name evidence="2" type="ORF">H1R20_g13659</name>
</gene>
<proteinExistence type="predicted"/>
<dbReference type="OrthoDB" id="515064at2759"/>
<sequence length="167" mass="18398">MNGSPHKKDSRDEEKRKEREKDRELKEKVAAPLALTRLEPSSSTPANAPSSGAPSNAQRPWPPEWLTSAMQAMQKKYPNDKFDVILRKTASSTPEWRIKCLDCPGKLYTPGPNETLTNYEVHLKNRQHRQRVNQRLGIAPPSTGNSTPGSGPGSSSTKTPSSKAPPS</sequence>
<organism evidence="2 3">
    <name type="scientific">Candolleomyces eurysporus</name>
    <dbReference type="NCBI Taxonomy" id="2828524"/>
    <lineage>
        <taxon>Eukaryota</taxon>
        <taxon>Fungi</taxon>
        <taxon>Dikarya</taxon>
        <taxon>Basidiomycota</taxon>
        <taxon>Agaricomycotina</taxon>
        <taxon>Agaricomycetes</taxon>
        <taxon>Agaricomycetidae</taxon>
        <taxon>Agaricales</taxon>
        <taxon>Agaricineae</taxon>
        <taxon>Psathyrellaceae</taxon>
        <taxon>Candolleomyces</taxon>
    </lineage>
</organism>
<dbReference type="AlphaFoldDB" id="A0A9W8M958"/>
<feature type="region of interest" description="Disordered" evidence="1">
    <location>
        <begin position="130"/>
        <end position="167"/>
    </location>
</feature>
<dbReference type="Proteomes" id="UP001140091">
    <property type="component" value="Unassembled WGS sequence"/>
</dbReference>
<feature type="region of interest" description="Disordered" evidence="1">
    <location>
        <begin position="1"/>
        <end position="68"/>
    </location>
</feature>
<feature type="non-terminal residue" evidence="2">
    <location>
        <position position="167"/>
    </location>
</feature>
<evidence type="ECO:0000313" key="2">
    <source>
        <dbReference type="EMBL" id="KAJ2923435.1"/>
    </source>
</evidence>
<evidence type="ECO:0000313" key="3">
    <source>
        <dbReference type="Proteomes" id="UP001140091"/>
    </source>
</evidence>
<protein>
    <submittedName>
        <fullName evidence="2">Uncharacterized protein</fullName>
    </submittedName>
</protein>
<dbReference type="EMBL" id="JANBPK010001339">
    <property type="protein sequence ID" value="KAJ2923435.1"/>
    <property type="molecule type" value="Genomic_DNA"/>
</dbReference>
<comment type="caution">
    <text evidence="2">The sequence shown here is derived from an EMBL/GenBank/DDBJ whole genome shotgun (WGS) entry which is preliminary data.</text>
</comment>
<evidence type="ECO:0000256" key="1">
    <source>
        <dbReference type="SAM" id="MobiDB-lite"/>
    </source>
</evidence>
<accession>A0A9W8M958</accession>
<keyword evidence="3" id="KW-1185">Reference proteome</keyword>
<feature type="compositionally biased region" description="Low complexity" evidence="1">
    <location>
        <begin position="40"/>
        <end position="57"/>
    </location>
</feature>